<gene>
    <name evidence="2" type="ORF">EKO24_002465</name>
</gene>
<dbReference type="SUPFAM" id="SSF52091">
    <property type="entry name" value="SpoIIaa-like"/>
    <property type="match status" value="1"/>
</dbReference>
<evidence type="ECO:0000313" key="2">
    <source>
        <dbReference type="EMBL" id="TRX02651.1"/>
    </source>
</evidence>
<dbReference type="InterPro" id="IPR002645">
    <property type="entry name" value="STAS_dom"/>
</dbReference>
<proteinExistence type="predicted"/>
<dbReference type="RefSeq" id="WP_127027118.1">
    <property type="nucleotide sequence ID" value="NZ_RYFG02000010.1"/>
</dbReference>
<evidence type="ECO:0000259" key="1">
    <source>
        <dbReference type="PROSITE" id="PS50801"/>
    </source>
</evidence>
<feature type="domain" description="STAS" evidence="1">
    <location>
        <begin position="14"/>
        <end position="108"/>
    </location>
</feature>
<sequence length="108" mass="11771">MVNRRTKNQQNNRIAIEGELTIYTVLELKDKLLAGLSDNSELELDLSEVGEFDGAGLQLLVMVKQQATTLGKALRFTGHSSVVLDLIDLSGLAGFFGDPLLIVRPSTQ</sequence>
<dbReference type="Gene3D" id="3.30.750.24">
    <property type="entry name" value="STAS domain"/>
    <property type="match status" value="1"/>
</dbReference>
<dbReference type="InterPro" id="IPR036513">
    <property type="entry name" value="STAS_dom_sf"/>
</dbReference>
<dbReference type="Proteomes" id="UP000733744">
    <property type="component" value="Unassembled WGS sequence"/>
</dbReference>
<keyword evidence="3" id="KW-1185">Reference proteome</keyword>
<dbReference type="PROSITE" id="PS50801">
    <property type="entry name" value="STAS"/>
    <property type="match status" value="1"/>
</dbReference>
<dbReference type="InterPro" id="IPR058548">
    <property type="entry name" value="MlaB-like_STAS"/>
</dbReference>
<dbReference type="CDD" id="cd07043">
    <property type="entry name" value="STAS_anti-anti-sigma_factors"/>
    <property type="match status" value="1"/>
</dbReference>
<name>A0ABY3CG22_9GAMM</name>
<comment type="caution">
    <text evidence="2">The sequence shown here is derived from an EMBL/GenBank/DDBJ whole genome shotgun (WGS) entry which is preliminary data.</text>
</comment>
<protein>
    <submittedName>
        <fullName evidence="2">STAS domain-containing protein</fullName>
    </submittedName>
</protein>
<dbReference type="PANTHER" id="PTHR35849">
    <property type="entry name" value="BLR2341 PROTEIN"/>
    <property type="match status" value="1"/>
</dbReference>
<dbReference type="InterPro" id="IPR052746">
    <property type="entry name" value="MlaB_ABC_Transporter"/>
</dbReference>
<evidence type="ECO:0000313" key="3">
    <source>
        <dbReference type="Proteomes" id="UP000733744"/>
    </source>
</evidence>
<dbReference type="Pfam" id="PF13466">
    <property type="entry name" value="STAS_2"/>
    <property type="match status" value="1"/>
</dbReference>
<reference evidence="2 3" key="1">
    <citation type="journal article" date="2019" name="Antonie Van Leeuwenhoek">
        <title>Description of 'Ca. Methylobacter oryzae' KRF1, a novel species from the environmentally important Methylobacter clade 2.</title>
        <authorList>
            <person name="Khatri K."/>
            <person name="Mohite J.A."/>
            <person name="Pandit P.S."/>
            <person name="Bahulikar R."/>
            <person name="Rahalkar M.C."/>
        </authorList>
    </citation>
    <scope>NUCLEOTIDE SEQUENCE [LARGE SCALE GENOMIC DNA]</scope>
    <source>
        <strain evidence="2 3">KRF1</strain>
    </source>
</reference>
<dbReference type="EMBL" id="RYFG02000010">
    <property type="protein sequence ID" value="TRX02651.1"/>
    <property type="molecule type" value="Genomic_DNA"/>
</dbReference>
<dbReference type="PANTHER" id="PTHR35849:SF2">
    <property type="entry name" value="BLR2341 PROTEIN"/>
    <property type="match status" value="1"/>
</dbReference>
<organism evidence="2 3">
    <name type="scientific">Candidatus Methylobacter oryzae</name>
    <dbReference type="NCBI Taxonomy" id="2497749"/>
    <lineage>
        <taxon>Bacteria</taxon>
        <taxon>Pseudomonadati</taxon>
        <taxon>Pseudomonadota</taxon>
        <taxon>Gammaproteobacteria</taxon>
        <taxon>Methylococcales</taxon>
        <taxon>Methylococcaceae</taxon>
        <taxon>Methylobacter</taxon>
    </lineage>
</organism>
<accession>A0ABY3CG22</accession>